<evidence type="ECO:0000313" key="5">
    <source>
        <dbReference type="EMBL" id="AYV49545.1"/>
    </source>
</evidence>
<dbReference type="Proteomes" id="UP000234483">
    <property type="component" value="Unassembled WGS sequence"/>
</dbReference>
<dbReference type="PANTHER" id="PTHR33204:SF17">
    <property type="entry name" value="TRANSCRIPTIONAL REGULATORY PROTEIN"/>
    <property type="match status" value="1"/>
</dbReference>
<sequence length="166" mass="18225">MTTRAFDPGQCPVGRTLERVGDTWSLMILRDAQQGLTRFDAFEKSLGVAPNILAKRLAGLVQSGFLERRPYQDRPVRHEYVLTPQGRDFAPVLTALLAFGNRHFAHEGIAGQLVDRVTGQAAEPVVVDAVSGRPIDAERFTYAAGPAAGETVRQRVAEIEARRGRD</sequence>
<keyword evidence="3" id="KW-0804">Transcription</keyword>
<dbReference type="PROSITE" id="PS51118">
    <property type="entry name" value="HTH_HXLR"/>
    <property type="match status" value="1"/>
</dbReference>
<organism evidence="6 7">
    <name type="scientific">Caulobacter flavus</name>
    <dbReference type="NCBI Taxonomy" id="1679497"/>
    <lineage>
        <taxon>Bacteria</taxon>
        <taxon>Pseudomonadati</taxon>
        <taxon>Pseudomonadota</taxon>
        <taxon>Alphaproteobacteria</taxon>
        <taxon>Caulobacterales</taxon>
        <taxon>Caulobacteraceae</taxon>
        <taxon>Caulobacter</taxon>
    </lineage>
</organism>
<dbReference type="OrthoDB" id="9782219at2"/>
<dbReference type="InterPro" id="IPR036388">
    <property type="entry name" value="WH-like_DNA-bd_sf"/>
</dbReference>
<evidence type="ECO:0000256" key="2">
    <source>
        <dbReference type="ARBA" id="ARBA00023125"/>
    </source>
</evidence>
<proteinExistence type="predicted"/>
<evidence type="ECO:0000313" key="6">
    <source>
        <dbReference type="EMBL" id="PLR17934.1"/>
    </source>
</evidence>
<keyword evidence="2" id="KW-0238">DNA-binding</keyword>
<dbReference type="KEGG" id="cfh:C1707_11635"/>
<evidence type="ECO:0000259" key="4">
    <source>
        <dbReference type="PROSITE" id="PS51118"/>
    </source>
</evidence>
<keyword evidence="1" id="KW-0805">Transcription regulation</keyword>
<evidence type="ECO:0000313" key="8">
    <source>
        <dbReference type="Proteomes" id="UP000281192"/>
    </source>
</evidence>
<dbReference type="InterPro" id="IPR002577">
    <property type="entry name" value="HTH_HxlR"/>
</dbReference>
<dbReference type="RefSeq" id="WP_101712664.1">
    <property type="nucleotide sequence ID" value="NZ_CP026100.1"/>
</dbReference>
<reference evidence="6 7" key="1">
    <citation type="submission" date="2017-12" db="EMBL/GenBank/DDBJ databases">
        <title>The genome sequence of Caulobacter flavus CGMCC1 15093.</title>
        <authorList>
            <person name="Gao J."/>
            <person name="Mao X."/>
            <person name="Sun J."/>
        </authorList>
    </citation>
    <scope>NUCLEOTIDE SEQUENCE [LARGE SCALE GENOMIC DNA]</scope>
    <source>
        <strain evidence="6 7">CGMCC1 15093</strain>
    </source>
</reference>
<protein>
    <submittedName>
        <fullName evidence="6">Transcriptional regulator</fullName>
    </submittedName>
</protein>
<evidence type="ECO:0000256" key="3">
    <source>
        <dbReference type="ARBA" id="ARBA00023163"/>
    </source>
</evidence>
<feature type="domain" description="HTH hxlR-type" evidence="4">
    <location>
        <begin position="11"/>
        <end position="108"/>
    </location>
</feature>
<dbReference type="GO" id="GO:0003677">
    <property type="term" value="F:DNA binding"/>
    <property type="evidence" value="ECO:0007669"/>
    <property type="project" value="UniProtKB-KW"/>
</dbReference>
<name>A0A2N5CVU8_9CAUL</name>
<accession>A0A2N5CVU8</accession>
<evidence type="ECO:0000256" key="1">
    <source>
        <dbReference type="ARBA" id="ARBA00023015"/>
    </source>
</evidence>
<dbReference type="Gene3D" id="1.10.10.10">
    <property type="entry name" value="Winged helix-like DNA-binding domain superfamily/Winged helix DNA-binding domain"/>
    <property type="match status" value="1"/>
</dbReference>
<dbReference type="SUPFAM" id="SSF46785">
    <property type="entry name" value="Winged helix' DNA-binding domain"/>
    <property type="match status" value="1"/>
</dbReference>
<dbReference type="AlphaFoldDB" id="A0A2N5CVU8"/>
<dbReference type="Proteomes" id="UP000281192">
    <property type="component" value="Chromosome"/>
</dbReference>
<dbReference type="EMBL" id="PJRQ01000015">
    <property type="protein sequence ID" value="PLR17934.1"/>
    <property type="molecule type" value="Genomic_DNA"/>
</dbReference>
<dbReference type="PANTHER" id="PTHR33204">
    <property type="entry name" value="TRANSCRIPTIONAL REGULATOR, MARR FAMILY"/>
    <property type="match status" value="1"/>
</dbReference>
<dbReference type="InterPro" id="IPR036390">
    <property type="entry name" value="WH_DNA-bd_sf"/>
</dbReference>
<gene>
    <name evidence="5" type="ORF">C1707_11635</name>
    <name evidence="6" type="ORF">CFHF_08050</name>
</gene>
<evidence type="ECO:0000313" key="7">
    <source>
        <dbReference type="Proteomes" id="UP000234483"/>
    </source>
</evidence>
<keyword evidence="8" id="KW-1185">Reference proteome</keyword>
<dbReference type="Pfam" id="PF01638">
    <property type="entry name" value="HxlR"/>
    <property type="match status" value="1"/>
</dbReference>
<dbReference type="EMBL" id="CP026100">
    <property type="protein sequence ID" value="AYV49545.1"/>
    <property type="molecule type" value="Genomic_DNA"/>
</dbReference>
<reference evidence="5 8" key="2">
    <citation type="submission" date="2018-01" db="EMBL/GenBank/DDBJ databases">
        <title>Complete genome sequence of Caulobacter flavus RHGG3.</title>
        <authorList>
            <person name="Yang E."/>
        </authorList>
    </citation>
    <scope>NUCLEOTIDE SEQUENCE [LARGE SCALE GENOMIC DNA]</scope>
    <source>
        <strain evidence="5 8">RHGG3</strain>
    </source>
</reference>